<dbReference type="eggNOG" id="ENOG502S442">
    <property type="taxonomic scope" value="Eukaryota"/>
</dbReference>
<proteinExistence type="predicted"/>
<comment type="caution">
    <text evidence="4">The sequence shown here is derived from an EMBL/GenBank/DDBJ whole genome shotgun (WGS) entry which is preliminary data.</text>
</comment>
<dbReference type="InParanoid" id="K1VCK8"/>
<evidence type="ECO:0000313" key="5">
    <source>
        <dbReference type="Proteomes" id="UP000006757"/>
    </source>
</evidence>
<evidence type="ECO:0000256" key="1">
    <source>
        <dbReference type="ARBA" id="ARBA00022737"/>
    </source>
</evidence>
<dbReference type="SUPFAM" id="SSF48452">
    <property type="entry name" value="TPR-like"/>
    <property type="match status" value="1"/>
</dbReference>
<dbReference type="OrthoDB" id="433738at2759"/>
<dbReference type="PANTHER" id="PTHR22904">
    <property type="entry name" value="TPR REPEAT CONTAINING PROTEIN"/>
    <property type="match status" value="1"/>
</dbReference>
<reference evidence="4 5" key="1">
    <citation type="journal article" date="2012" name="Eukaryot. Cell">
        <title>Genome sequence of the Trichosporon asahii environmental strain CBS 8904.</title>
        <authorList>
            <person name="Yang R.Y."/>
            <person name="Li H.T."/>
            <person name="Zhu H."/>
            <person name="Zhou G.P."/>
            <person name="Wang M."/>
            <person name="Wang L."/>
        </authorList>
    </citation>
    <scope>NUCLEOTIDE SEQUENCE [LARGE SCALE GENOMIC DNA]</scope>
    <source>
        <strain evidence="4 5">CBS 8904</strain>
    </source>
</reference>
<sequence length="286" mass="30852">MSHSHGGGCCDHDHGPQTTGMGGPPGGGGGGPPQMNIQIDERMQLLLDSLPTRNVPFTLVDVPLPGSQPPQTQQMVVCAEHKAPVCETCSVNFTPLNYMHQFMRSAPPEAIPPPPQVQPPPHRAEAIKQAKEAGNGNIPGAIQNYSRSADMALSRPPWELAAISRDETAIALCNRSAAFAAAGAFTNALADADAVIALKRPWTKGHFRRARALAGMGRLEEARQAIVDGLQFEPDEKELNDVLREIDHQIEMVENGTFEPEVAVKEEQVKTEAKPAVKEEVKEEKA</sequence>
<evidence type="ECO:0000256" key="3">
    <source>
        <dbReference type="SAM" id="MobiDB-lite"/>
    </source>
</evidence>
<dbReference type="PANTHER" id="PTHR22904:SF523">
    <property type="entry name" value="STRESS-INDUCED-PHOSPHOPROTEIN 1"/>
    <property type="match status" value="1"/>
</dbReference>
<evidence type="ECO:0000313" key="4">
    <source>
        <dbReference type="EMBL" id="EKD01675.1"/>
    </source>
</evidence>
<dbReference type="GO" id="GO:0051879">
    <property type="term" value="F:Hsp90 protein binding"/>
    <property type="evidence" value="ECO:0007669"/>
    <property type="project" value="TreeGrafter"/>
</dbReference>
<keyword evidence="5" id="KW-1185">Reference proteome</keyword>
<dbReference type="InterPro" id="IPR011990">
    <property type="entry name" value="TPR-like_helical_dom_sf"/>
</dbReference>
<feature type="compositionally biased region" description="Gly residues" evidence="3">
    <location>
        <begin position="20"/>
        <end position="32"/>
    </location>
</feature>
<organism evidence="4 5">
    <name type="scientific">Trichosporon asahii var. asahii (strain CBS 8904)</name>
    <name type="common">Yeast</name>
    <dbReference type="NCBI Taxonomy" id="1220162"/>
    <lineage>
        <taxon>Eukaryota</taxon>
        <taxon>Fungi</taxon>
        <taxon>Dikarya</taxon>
        <taxon>Basidiomycota</taxon>
        <taxon>Agaricomycotina</taxon>
        <taxon>Tremellomycetes</taxon>
        <taxon>Trichosporonales</taxon>
        <taxon>Trichosporonaceae</taxon>
        <taxon>Trichosporon</taxon>
    </lineage>
</organism>
<protein>
    <submittedName>
        <fullName evidence="4">Uncharacterized protein</fullName>
    </submittedName>
</protein>
<accession>K1VCK8</accession>
<gene>
    <name evidence="4" type="ORF">A1Q2_04046</name>
</gene>
<dbReference type="EMBL" id="AMBO01000312">
    <property type="protein sequence ID" value="EKD01675.1"/>
    <property type="molecule type" value="Genomic_DNA"/>
</dbReference>
<dbReference type="Proteomes" id="UP000006757">
    <property type="component" value="Unassembled WGS sequence"/>
</dbReference>
<dbReference type="AlphaFoldDB" id="K1VCK8"/>
<evidence type="ECO:0000256" key="2">
    <source>
        <dbReference type="ARBA" id="ARBA00022803"/>
    </source>
</evidence>
<dbReference type="HOGENOM" id="CLU_090376_0_0_1"/>
<keyword evidence="2" id="KW-0802">TPR repeat</keyword>
<dbReference type="STRING" id="1220162.K1VCK8"/>
<feature type="region of interest" description="Disordered" evidence="3">
    <location>
        <begin position="1"/>
        <end position="36"/>
    </location>
</feature>
<keyword evidence="1" id="KW-0677">Repeat</keyword>
<dbReference type="OMA" id="QIDERMQ"/>
<name>K1VCK8_TRIAC</name>
<dbReference type="Gene3D" id="1.25.40.10">
    <property type="entry name" value="Tetratricopeptide repeat domain"/>
    <property type="match status" value="1"/>
</dbReference>